<dbReference type="InterPro" id="IPR014018">
    <property type="entry name" value="SecA_motor_DEAD"/>
</dbReference>
<dbReference type="GO" id="GO:0005524">
    <property type="term" value="F:ATP binding"/>
    <property type="evidence" value="ECO:0007669"/>
    <property type="project" value="UniProtKB-UniRule"/>
</dbReference>
<feature type="domain" description="SecA family profile" evidence="17">
    <location>
        <begin position="2"/>
        <end position="616"/>
    </location>
</feature>
<dbReference type="GO" id="GO:0005829">
    <property type="term" value="C:cytosol"/>
    <property type="evidence" value="ECO:0007669"/>
    <property type="project" value="TreeGrafter"/>
</dbReference>
<keyword evidence="8 12" id="KW-1278">Translocase</keyword>
<evidence type="ECO:0000256" key="11">
    <source>
        <dbReference type="ARBA" id="ARBA00034006"/>
    </source>
</evidence>
<evidence type="ECO:0000259" key="16">
    <source>
        <dbReference type="PROSITE" id="PS51194"/>
    </source>
</evidence>
<evidence type="ECO:0000256" key="2">
    <source>
        <dbReference type="ARBA" id="ARBA00022448"/>
    </source>
</evidence>
<evidence type="ECO:0000256" key="5">
    <source>
        <dbReference type="ARBA" id="ARBA00022741"/>
    </source>
</evidence>
<evidence type="ECO:0000313" key="19">
    <source>
        <dbReference type="Proteomes" id="UP000272503"/>
    </source>
</evidence>
<dbReference type="NCBIfam" id="NF009538">
    <property type="entry name" value="PRK12904.1"/>
    <property type="match status" value="1"/>
</dbReference>
<feature type="compositionally biased region" description="Low complexity" evidence="14">
    <location>
        <begin position="889"/>
        <end position="900"/>
    </location>
</feature>
<dbReference type="FunFam" id="3.40.50.300:FF:000113">
    <property type="entry name" value="Preprotein translocase subunit SecA"/>
    <property type="match status" value="1"/>
</dbReference>
<keyword evidence="5 12" id="KW-0547">Nucleotide-binding</keyword>
<keyword evidence="6 12" id="KW-0067">ATP-binding</keyword>
<feature type="compositionally biased region" description="Basic and acidic residues" evidence="14">
    <location>
        <begin position="846"/>
        <end position="856"/>
    </location>
</feature>
<dbReference type="InterPro" id="IPR027417">
    <property type="entry name" value="P-loop_NTPase"/>
</dbReference>
<feature type="binding site" evidence="12">
    <location>
        <position position="494"/>
    </location>
    <ligand>
        <name>ATP</name>
        <dbReference type="ChEBI" id="CHEBI:30616"/>
    </ligand>
</feature>
<dbReference type="Pfam" id="PF07516">
    <property type="entry name" value="SecA_SW"/>
    <property type="match status" value="1"/>
</dbReference>
<dbReference type="OrthoDB" id="9805579at2"/>
<comment type="subcellular location">
    <subcellularLocation>
        <location evidence="12">Cell membrane</location>
        <topology evidence="12">Peripheral membrane protein</topology>
        <orientation evidence="12">Cytoplasmic side</orientation>
    </subcellularLocation>
    <subcellularLocation>
        <location evidence="12">Cytoplasm</location>
    </subcellularLocation>
    <text evidence="12">Distribution is 50-50.</text>
</comment>
<dbReference type="SMART" id="SM00957">
    <property type="entry name" value="SecA_DEAD"/>
    <property type="match status" value="1"/>
</dbReference>
<comment type="similarity">
    <text evidence="1 12 13">Belongs to the SecA family.</text>
</comment>
<feature type="binding site" evidence="12">
    <location>
        <begin position="104"/>
        <end position="108"/>
    </location>
    <ligand>
        <name>ATP</name>
        <dbReference type="ChEBI" id="CHEBI:30616"/>
    </ligand>
</feature>
<dbReference type="GO" id="GO:0017038">
    <property type="term" value="P:protein import"/>
    <property type="evidence" value="ECO:0007669"/>
    <property type="project" value="InterPro"/>
</dbReference>
<evidence type="ECO:0000256" key="7">
    <source>
        <dbReference type="ARBA" id="ARBA00022927"/>
    </source>
</evidence>
<name>A0A3L7A7J1_9MICO</name>
<dbReference type="InterPro" id="IPR000185">
    <property type="entry name" value="SecA"/>
</dbReference>
<dbReference type="InterPro" id="IPR036266">
    <property type="entry name" value="SecA_Wing/Scaffold_sf"/>
</dbReference>
<reference evidence="18 19" key="1">
    <citation type="submission" date="2018-10" db="EMBL/GenBank/DDBJ databases">
        <authorList>
            <person name="Li J."/>
        </authorList>
    </citation>
    <scope>NUCLEOTIDE SEQUENCE [LARGE SCALE GENOMIC DNA]</scope>
    <source>
        <strain evidence="18 19">IF 016277</strain>
    </source>
</reference>
<dbReference type="FunFam" id="3.90.1440.10:FF:000002">
    <property type="entry name" value="Protein translocase subunit SecA"/>
    <property type="match status" value="1"/>
</dbReference>
<dbReference type="Pfam" id="PF01043">
    <property type="entry name" value="SecA_PP_bind"/>
    <property type="match status" value="1"/>
</dbReference>
<organism evidence="18 19">
    <name type="scientific">Mycetocola tolaasinivorans</name>
    <dbReference type="NCBI Taxonomy" id="76635"/>
    <lineage>
        <taxon>Bacteria</taxon>
        <taxon>Bacillati</taxon>
        <taxon>Actinomycetota</taxon>
        <taxon>Actinomycetes</taxon>
        <taxon>Micrococcales</taxon>
        <taxon>Microbacteriaceae</taxon>
        <taxon>Mycetocola</taxon>
    </lineage>
</organism>
<dbReference type="Pfam" id="PF07517">
    <property type="entry name" value="SecA_DEAD"/>
    <property type="match status" value="1"/>
</dbReference>
<dbReference type="FunFam" id="1.10.3060.10:FF:000002">
    <property type="entry name" value="Preprotein translocase subunit SecA"/>
    <property type="match status" value="1"/>
</dbReference>
<evidence type="ECO:0000256" key="3">
    <source>
        <dbReference type="ARBA" id="ARBA00022475"/>
    </source>
</evidence>
<protein>
    <recommendedName>
        <fullName evidence="12 13">Protein translocase subunit SecA</fullName>
        <ecNumber evidence="12">7.4.2.8</ecNumber>
    </recommendedName>
</protein>
<dbReference type="SUPFAM" id="SSF52540">
    <property type="entry name" value="P-loop containing nucleoside triphosphate hydrolases"/>
    <property type="match status" value="2"/>
</dbReference>
<dbReference type="InterPro" id="IPR011115">
    <property type="entry name" value="SecA_DEAD"/>
</dbReference>
<accession>A0A3L7A7J1</accession>
<evidence type="ECO:0000256" key="1">
    <source>
        <dbReference type="ARBA" id="ARBA00007650"/>
    </source>
</evidence>
<dbReference type="PROSITE" id="PS51192">
    <property type="entry name" value="HELICASE_ATP_BIND_1"/>
    <property type="match status" value="1"/>
</dbReference>
<dbReference type="Gene3D" id="3.90.1440.10">
    <property type="entry name" value="SecA, preprotein cross-linking domain"/>
    <property type="match status" value="1"/>
</dbReference>
<dbReference type="CDD" id="cd17928">
    <property type="entry name" value="DEXDc_SecA"/>
    <property type="match status" value="1"/>
</dbReference>
<keyword evidence="10 12" id="KW-0472">Membrane</keyword>
<dbReference type="PANTHER" id="PTHR30612:SF0">
    <property type="entry name" value="CHLOROPLAST PROTEIN-TRANSPORTING ATPASE"/>
    <property type="match status" value="1"/>
</dbReference>
<proteinExistence type="inferred from homology"/>
<dbReference type="GO" id="GO:0006605">
    <property type="term" value="P:protein targeting"/>
    <property type="evidence" value="ECO:0007669"/>
    <property type="project" value="UniProtKB-UniRule"/>
</dbReference>
<comment type="caution">
    <text evidence="18">The sequence shown here is derived from an EMBL/GenBank/DDBJ whole genome shotgun (WGS) entry which is preliminary data.</text>
</comment>
<keyword evidence="19" id="KW-1185">Reference proteome</keyword>
<evidence type="ECO:0000256" key="13">
    <source>
        <dbReference type="RuleBase" id="RU003874"/>
    </source>
</evidence>
<dbReference type="InterPro" id="IPR011116">
    <property type="entry name" value="SecA_Wing/Scaffold"/>
</dbReference>
<evidence type="ECO:0000256" key="12">
    <source>
        <dbReference type="HAMAP-Rule" id="MF_01382"/>
    </source>
</evidence>
<dbReference type="GO" id="GO:0065002">
    <property type="term" value="P:intracellular protein transmembrane transport"/>
    <property type="evidence" value="ECO:0007669"/>
    <property type="project" value="UniProtKB-UniRule"/>
</dbReference>
<comment type="catalytic activity">
    <reaction evidence="11 12">
        <text>ATP + H2O + cellular proteinSide 1 = ADP + phosphate + cellular proteinSide 2.</text>
        <dbReference type="EC" id="7.4.2.8"/>
    </reaction>
</comment>
<gene>
    <name evidence="12 18" type="primary">secA</name>
    <name evidence="18" type="ORF">D9V32_07765</name>
</gene>
<dbReference type="SMART" id="SM00958">
    <property type="entry name" value="SecA_PP_bind"/>
    <property type="match status" value="1"/>
</dbReference>
<dbReference type="InterPro" id="IPR036670">
    <property type="entry name" value="SecA_X-link_sf"/>
</dbReference>
<feature type="region of interest" description="Disordered" evidence="14">
    <location>
        <begin position="841"/>
        <end position="921"/>
    </location>
</feature>
<dbReference type="NCBIfam" id="TIGR00963">
    <property type="entry name" value="secA"/>
    <property type="match status" value="1"/>
</dbReference>
<dbReference type="PROSITE" id="PS51194">
    <property type="entry name" value="HELICASE_CTER"/>
    <property type="match status" value="1"/>
</dbReference>
<dbReference type="GO" id="GO:0031522">
    <property type="term" value="C:cell envelope Sec protein transport complex"/>
    <property type="evidence" value="ECO:0007669"/>
    <property type="project" value="TreeGrafter"/>
</dbReference>
<evidence type="ECO:0000313" key="18">
    <source>
        <dbReference type="EMBL" id="RLP76045.1"/>
    </source>
</evidence>
<evidence type="ECO:0000259" key="17">
    <source>
        <dbReference type="PROSITE" id="PS51196"/>
    </source>
</evidence>
<dbReference type="RefSeq" id="WP_121648330.1">
    <property type="nucleotide sequence ID" value="NZ_RCUX01000005.1"/>
</dbReference>
<dbReference type="AlphaFoldDB" id="A0A3L7A7J1"/>
<keyword evidence="4 12" id="KW-0963">Cytoplasm</keyword>
<evidence type="ECO:0000256" key="6">
    <source>
        <dbReference type="ARBA" id="ARBA00022840"/>
    </source>
</evidence>
<dbReference type="Gene3D" id="1.10.3060.10">
    <property type="entry name" value="Helical scaffold and wing domains of SecA"/>
    <property type="match status" value="1"/>
</dbReference>
<keyword evidence="2 12" id="KW-0813">Transport</keyword>
<feature type="binding site" evidence="12">
    <location>
        <position position="86"/>
    </location>
    <ligand>
        <name>ATP</name>
        <dbReference type="ChEBI" id="CHEBI:30616"/>
    </ligand>
</feature>
<dbReference type="InterPro" id="IPR001650">
    <property type="entry name" value="Helicase_C-like"/>
</dbReference>
<dbReference type="EMBL" id="RCUX01000005">
    <property type="protein sequence ID" value="RLP76045.1"/>
    <property type="molecule type" value="Genomic_DNA"/>
</dbReference>
<comment type="subunit">
    <text evidence="12">Monomer and homodimer. Part of the essential Sec protein translocation apparatus which comprises SecA, SecYEG and auxiliary proteins SecDF. Other proteins may also be involved.</text>
</comment>
<dbReference type="PROSITE" id="PS01312">
    <property type="entry name" value="SECA"/>
    <property type="match status" value="1"/>
</dbReference>
<dbReference type="PRINTS" id="PR00906">
    <property type="entry name" value="SECA"/>
</dbReference>
<dbReference type="Gene3D" id="3.40.50.300">
    <property type="entry name" value="P-loop containing nucleotide triphosphate hydrolases"/>
    <property type="match status" value="2"/>
</dbReference>
<dbReference type="HAMAP" id="MF_01382">
    <property type="entry name" value="SecA"/>
    <property type="match status" value="1"/>
</dbReference>
<keyword evidence="3 12" id="KW-1003">Cell membrane</keyword>
<dbReference type="CDD" id="cd18803">
    <property type="entry name" value="SF2_C_secA"/>
    <property type="match status" value="1"/>
</dbReference>
<dbReference type="PANTHER" id="PTHR30612">
    <property type="entry name" value="SECA INNER MEMBRANE COMPONENT OF SEC PROTEIN SECRETION SYSTEM"/>
    <property type="match status" value="1"/>
</dbReference>
<comment type="function">
    <text evidence="12">Part of the Sec protein translocase complex. Interacts with the SecYEG preprotein conducting channel. Has a central role in coupling the hydrolysis of ATP to the transfer of proteins into and across the cell membrane, serving as an ATP-driven molecular motor driving the stepwise translocation of polypeptide chains across the membrane.</text>
</comment>
<sequence length="921" mass="102380">MASVLEKVLRVGEGRVIKKLQNLTKAVNALEEDFNGLTDEELREETAELRGRFEAGETLDDLLPEAFAAVREAAKRTLGLRHFDVQIMGGAALHLGNISEMKTGEGKTLVATLPAYLNAIAGKGVHVVTVNDFLASYQSELMGRVFRALGMTTGVIISGQTPAERREQYAADITYGTNNEFGFDFLRDNMAWQSADLVQRGHFFAIVDEVDSILIDEARTPLIISGPSSGEANRWFTEFARIATKLESGVDFEVDEKKRTVGVLEPGIEKVEDYLGIDNLYESANTPLISFLNNSIKAAALFKRDKDYVVMNGEVMIVDEHTGRILAGRRYNEGIHQAIEAKEGVTVKAENQTLATVTLQNYFRLYEKLSGMTGTADTEAAEFMSTYKLGVVPIPTNKTMQRIDQPDLVYKNEQVKFEQVAEDIQERHEKGQPVLVGTTSVEKSEYLSRLLAKKGVRHEVLNAKNHAREAAIVAQAGRFGAVTVATNMAGRGTDIMLGGNAEFLAVAKMTEKGLSPSENPEEYEAAWDDVFKDVKAEVSVEAEKVSEAGGLYVLGTERHESRRIDNQLRGRSGRQGDPGESRFYLSLTDDLMRLFNSGAAEALMNRGGTPDDVAIESKMVSRAIRSAQSQVEQRNAEIRKNVLKYDDVLNRQREAIYTDRRHILEGDDLHDRVETFLESVIDEILDVHVHEGNGDDWDFDALWVDLKQIYPVGVTIDEVIAEAGQRGRVNRDFIRREILSDAKVAYGTREEQLGEPAMRELERRVVLQVVDRRWRDHLYEMDYLKDGIGLRAMAQRDPLVEYQREGYAMFQQMMGQIREESIGFLFNLEVEVAPSGQESVEVSAKGLERNEPEQRKLSYTAPSEDGEVEVRGAGGQINQTATAKAQRESGSAPSGSAPSGDRGAFGQQSGGGNRADRRKKK</sequence>
<evidence type="ECO:0000259" key="15">
    <source>
        <dbReference type="PROSITE" id="PS51192"/>
    </source>
</evidence>
<dbReference type="Proteomes" id="UP000272503">
    <property type="component" value="Unassembled WGS sequence"/>
</dbReference>
<dbReference type="EC" id="7.4.2.8" evidence="12"/>
<dbReference type="FunFam" id="3.40.50.300:FF:000334">
    <property type="entry name" value="Protein translocase subunit SecA"/>
    <property type="match status" value="1"/>
</dbReference>
<keyword evidence="7 12" id="KW-0653">Protein transport</keyword>
<evidence type="ECO:0000256" key="14">
    <source>
        <dbReference type="SAM" id="MobiDB-lite"/>
    </source>
</evidence>
<keyword evidence="9 12" id="KW-0811">Translocation</keyword>
<dbReference type="InterPro" id="IPR020937">
    <property type="entry name" value="SecA_CS"/>
</dbReference>
<dbReference type="PROSITE" id="PS51196">
    <property type="entry name" value="SECA_MOTOR_DEAD"/>
    <property type="match status" value="1"/>
</dbReference>
<evidence type="ECO:0000256" key="10">
    <source>
        <dbReference type="ARBA" id="ARBA00023136"/>
    </source>
</evidence>
<evidence type="ECO:0000256" key="4">
    <source>
        <dbReference type="ARBA" id="ARBA00022490"/>
    </source>
</evidence>
<dbReference type="InterPro" id="IPR011130">
    <property type="entry name" value="SecA_preprotein_X-link_dom"/>
</dbReference>
<feature type="domain" description="Helicase C-terminal" evidence="16">
    <location>
        <begin position="416"/>
        <end position="621"/>
    </location>
</feature>
<dbReference type="Pfam" id="PF21090">
    <property type="entry name" value="P-loop_SecA"/>
    <property type="match status" value="1"/>
</dbReference>
<dbReference type="GO" id="GO:0008564">
    <property type="term" value="F:protein-exporting ATPase activity"/>
    <property type="evidence" value="ECO:0007669"/>
    <property type="project" value="UniProtKB-EC"/>
</dbReference>
<evidence type="ECO:0000256" key="8">
    <source>
        <dbReference type="ARBA" id="ARBA00022967"/>
    </source>
</evidence>
<dbReference type="SUPFAM" id="SSF81886">
    <property type="entry name" value="Helical scaffold and wing domains of SecA"/>
    <property type="match status" value="1"/>
</dbReference>
<dbReference type="GO" id="GO:0043952">
    <property type="term" value="P:protein transport by the Sec complex"/>
    <property type="evidence" value="ECO:0007669"/>
    <property type="project" value="UniProtKB-ARBA"/>
</dbReference>
<dbReference type="SUPFAM" id="SSF81767">
    <property type="entry name" value="Pre-protein crosslinking domain of SecA"/>
    <property type="match status" value="1"/>
</dbReference>
<evidence type="ECO:0000256" key="9">
    <source>
        <dbReference type="ARBA" id="ARBA00023010"/>
    </source>
</evidence>
<dbReference type="InterPro" id="IPR014001">
    <property type="entry name" value="Helicase_ATP-bd"/>
</dbReference>
<dbReference type="GO" id="GO:0005886">
    <property type="term" value="C:plasma membrane"/>
    <property type="evidence" value="ECO:0007669"/>
    <property type="project" value="UniProtKB-SubCell"/>
</dbReference>
<feature type="domain" description="Helicase ATP-binding" evidence="15">
    <location>
        <begin position="88"/>
        <end position="246"/>
    </location>
</feature>
<dbReference type="InterPro" id="IPR044722">
    <property type="entry name" value="SecA_SF2_C"/>
</dbReference>